<evidence type="ECO:0000313" key="3">
    <source>
        <dbReference type="EnsemblMetazoa" id="KAF7494100.1"/>
    </source>
</evidence>
<gene>
    <name evidence="2" type="ORF">SSS_6579</name>
</gene>
<feature type="transmembrane region" description="Helical" evidence="1">
    <location>
        <begin position="12"/>
        <end position="29"/>
    </location>
</feature>
<sequence>MASLYLGEGVMIAIQPSSILVWIVLLVVLGHKLTNGLSIAIELLNRTNGKQKCLPHSTTILFTSLPSLGCLSVIVFNCLIAWQTKMSNSISMEYSCFRMILISLSLATLLHQTILIIQQRYCFTFSLNDFYQPESKQSKNFERKIWLKINQNLDPRHRHRFDRK</sequence>
<dbReference type="OrthoDB" id="10635019at2759"/>
<name>A0A834VFU7_SARSC</name>
<proteinExistence type="predicted"/>
<evidence type="ECO:0000313" key="4">
    <source>
        <dbReference type="Proteomes" id="UP000070412"/>
    </source>
</evidence>
<keyword evidence="1" id="KW-0812">Transmembrane</keyword>
<organism evidence="2">
    <name type="scientific">Sarcoptes scabiei</name>
    <name type="common">Itch mite</name>
    <name type="synonym">Acarus scabiei</name>
    <dbReference type="NCBI Taxonomy" id="52283"/>
    <lineage>
        <taxon>Eukaryota</taxon>
        <taxon>Metazoa</taxon>
        <taxon>Ecdysozoa</taxon>
        <taxon>Arthropoda</taxon>
        <taxon>Chelicerata</taxon>
        <taxon>Arachnida</taxon>
        <taxon>Acari</taxon>
        <taxon>Acariformes</taxon>
        <taxon>Sarcoptiformes</taxon>
        <taxon>Astigmata</taxon>
        <taxon>Psoroptidia</taxon>
        <taxon>Sarcoptoidea</taxon>
        <taxon>Sarcoptidae</taxon>
        <taxon>Sarcoptinae</taxon>
        <taxon>Sarcoptes</taxon>
    </lineage>
</organism>
<keyword evidence="1" id="KW-1133">Transmembrane helix</keyword>
<evidence type="ECO:0000256" key="1">
    <source>
        <dbReference type="SAM" id="Phobius"/>
    </source>
</evidence>
<feature type="transmembrane region" description="Helical" evidence="1">
    <location>
        <begin position="97"/>
        <end position="117"/>
    </location>
</feature>
<dbReference type="EnsemblMetazoa" id="SSS_6579s_mrna">
    <property type="protein sequence ID" value="KAF7494100.1"/>
    <property type="gene ID" value="SSS_6579"/>
</dbReference>
<dbReference type="Proteomes" id="UP000070412">
    <property type="component" value="Unassembled WGS sequence"/>
</dbReference>
<evidence type="ECO:0000313" key="2">
    <source>
        <dbReference type="EMBL" id="KAF7494100.1"/>
    </source>
</evidence>
<reference evidence="4" key="1">
    <citation type="journal article" date="2020" name="PLoS Negl. Trop. Dis.">
        <title>High-quality nuclear genome for Sarcoptes scabiei-A critical resource for a neglected parasite.</title>
        <authorList>
            <person name="Korhonen P.K."/>
            <person name="Gasser R.B."/>
            <person name="Ma G."/>
            <person name="Wang T."/>
            <person name="Stroehlein A.J."/>
            <person name="Young N.D."/>
            <person name="Ang C.S."/>
            <person name="Fernando D.D."/>
            <person name="Lu H.C."/>
            <person name="Taylor S."/>
            <person name="Reynolds S.L."/>
            <person name="Mofiz E."/>
            <person name="Najaraj S.H."/>
            <person name="Gowda H."/>
            <person name="Madugundu A."/>
            <person name="Renuse S."/>
            <person name="Holt D."/>
            <person name="Pandey A."/>
            <person name="Papenfuss A.T."/>
            <person name="Fischer K."/>
        </authorList>
    </citation>
    <scope>NUCLEOTIDE SEQUENCE [LARGE SCALE GENOMIC DNA]</scope>
</reference>
<dbReference type="AlphaFoldDB" id="A0A834VFU7"/>
<keyword evidence="1" id="KW-0472">Membrane</keyword>
<keyword evidence="4" id="KW-1185">Reference proteome</keyword>
<dbReference type="EMBL" id="WVUK01000054">
    <property type="protein sequence ID" value="KAF7494100.1"/>
    <property type="molecule type" value="Genomic_DNA"/>
</dbReference>
<protein>
    <submittedName>
        <fullName evidence="2 3">Uncharacterized protein</fullName>
    </submittedName>
</protein>
<reference evidence="3" key="3">
    <citation type="submission" date="2022-06" db="UniProtKB">
        <authorList>
            <consortium name="EnsemblMetazoa"/>
        </authorList>
    </citation>
    <scope>IDENTIFICATION</scope>
</reference>
<accession>A0A834VFU7</accession>
<reference evidence="2" key="2">
    <citation type="submission" date="2020-01" db="EMBL/GenBank/DDBJ databases">
        <authorList>
            <person name="Korhonen P.K.K."/>
            <person name="Guangxu M.G."/>
            <person name="Wang T.W."/>
            <person name="Stroehlein A.J.S."/>
            <person name="Young N.D."/>
            <person name="Ang C.-S.A."/>
            <person name="Fernando D.W.F."/>
            <person name="Lu H.L."/>
            <person name="Taylor S.T."/>
            <person name="Ehtesham M.E.M."/>
            <person name="Najaraj S.H.N."/>
            <person name="Harsha G.H.G."/>
            <person name="Madugundu A.M."/>
            <person name="Renuse S.R."/>
            <person name="Holt D.H."/>
            <person name="Pandey A.P."/>
            <person name="Papenfuss A.P."/>
            <person name="Gasser R.B.G."/>
            <person name="Fischer K.F."/>
        </authorList>
    </citation>
    <scope>NUCLEOTIDE SEQUENCE</scope>
    <source>
        <strain evidence="2">SSS_KF_BRIS2020</strain>
    </source>
</reference>
<feature type="transmembrane region" description="Helical" evidence="1">
    <location>
        <begin position="60"/>
        <end position="82"/>
    </location>
</feature>